<evidence type="ECO:0000313" key="8">
    <source>
        <dbReference type="EMBL" id="RXS76400.1"/>
    </source>
</evidence>
<evidence type="ECO:0000256" key="1">
    <source>
        <dbReference type="ARBA" id="ARBA00004651"/>
    </source>
</evidence>
<keyword evidence="5 6" id="KW-0472">Membrane</keyword>
<dbReference type="GO" id="GO:0005886">
    <property type="term" value="C:plasma membrane"/>
    <property type="evidence" value="ECO:0007669"/>
    <property type="project" value="UniProtKB-SubCell"/>
</dbReference>
<dbReference type="Pfam" id="PF00482">
    <property type="entry name" value="T2SSF"/>
    <property type="match status" value="1"/>
</dbReference>
<name>A0A4Q1RKT5_9FIRM</name>
<gene>
    <name evidence="8" type="ORF">ETP43_15135</name>
</gene>
<evidence type="ECO:0000256" key="3">
    <source>
        <dbReference type="ARBA" id="ARBA00022692"/>
    </source>
</evidence>
<feature type="transmembrane region" description="Helical" evidence="6">
    <location>
        <begin position="20"/>
        <end position="40"/>
    </location>
</feature>
<dbReference type="EMBL" id="SDKC01000001">
    <property type="protein sequence ID" value="RXS76400.1"/>
    <property type="molecule type" value="Genomic_DNA"/>
</dbReference>
<feature type="transmembrane region" description="Helical" evidence="6">
    <location>
        <begin position="449"/>
        <end position="472"/>
    </location>
</feature>
<evidence type="ECO:0000259" key="7">
    <source>
        <dbReference type="Pfam" id="PF00482"/>
    </source>
</evidence>
<dbReference type="AlphaFoldDB" id="A0A4Q1RKT5"/>
<accession>A0A4Q1RKT5</accession>
<organism evidence="8 9">
    <name type="scientific">Blautia faecicola</name>
    <dbReference type="NCBI Taxonomy" id="2509240"/>
    <lineage>
        <taxon>Bacteria</taxon>
        <taxon>Bacillati</taxon>
        <taxon>Bacillota</taxon>
        <taxon>Clostridia</taxon>
        <taxon>Lachnospirales</taxon>
        <taxon>Lachnospiraceae</taxon>
        <taxon>Blautia</taxon>
    </lineage>
</organism>
<reference evidence="8 9" key="1">
    <citation type="submission" date="2019-01" db="EMBL/GenBank/DDBJ databases">
        <title>Blautia sp. nov. KGMB01111 isolated human feces.</title>
        <authorList>
            <person name="Park J.-E."/>
            <person name="Kim J.-S."/>
            <person name="Park S.-H."/>
        </authorList>
    </citation>
    <scope>NUCLEOTIDE SEQUENCE [LARGE SCALE GENOMIC DNA]</scope>
    <source>
        <strain evidence="8 9">KGMB01111</strain>
    </source>
</reference>
<keyword evidence="2" id="KW-1003">Cell membrane</keyword>
<feature type="domain" description="Type II secretion system protein GspF" evidence="7">
    <location>
        <begin position="334"/>
        <end position="467"/>
    </location>
</feature>
<keyword evidence="4 6" id="KW-1133">Transmembrane helix</keyword>
<evidence type="ECO:0000256" key="5">
    <source>
        <dbReference type="ARBA" id="ARBA00023136"/>
    </source>
</evidence>
<dbReference type="InterPro" id="IPR018076">
    <property type="entry name" value="T2SS_GspF_dom"/>
</dbReference>
<dbReference type="PANTHER" id="PTHR35007:SF2">
    <property type="entry name" value="PILUS ASSEMBLE PROTEIN"/>
    <property type="match status" value="1"/>
</dbReference>
<keyword evidence="9" id="KW-1185">Reference proteome</keyword>
<sequence>MSGCVSVQLPDGKKDCEDSGMNVVLGMALLLLIAVFSIITSKEKGNRRKKGARWIHRWSRKKGWELPEWLTDECIWQTELAALAAGMLLIVTGMVGHAENMQAVSELRRPAYGQGVQEENLQVEWKDEQGKRQKEEMTVQVTEKQFSESEIEEIFSGLRDRIENEMLGENDSLDHVDHPLHLCEELPDCPVTIRWFSSRPEIMDWEGIYGEMIGEEGEEVILTATAQLQGKEWQESWNVLVFPRVFGEKEQVEDMVEKANADTAGGSEWMQLPAVLHGEKLIWKRAGDGMQYGAALLALVFPAMVLLHRQQKEKEQKKKERQQMQQDYPEIVTKLQLLLSTGMNLRKSVERIANDYLSYMRREEVRKAYEILVEICREMERGLGEKEAYEQLGERWGLLSYRTLSSILVQCLQKGSNGVEQVLAKEAEQAQRLRRQQAQILGEQASTRLLFPMILMLLVVFVILLVPAWLMFAV</sequence>
<comment type="caution">
    <text evidence="8">The sequence shown here is derived from an EMBL/GenBank/DDBJ whole genome shotgun (WGS) entry which is preliminary data.</text>
</comment>
<keyword evidence="3 6" id="KW-0812">Transmembrane</keyword>
<dbReference type="PANTHER" id="PTHR35007">
    <property type="entry name" value="INTEGRAL MEMBRANE PROTEIN-RELATED"/>
    <property type="match status" value="1"/>
</dbReference>
<evidence type="ECO:0000256" key="2">
    <source>
        <dbReference type="ARBA" id="ARBA00022475"/>
    </source>
</evidence>
<feature type="transmembrane region" description="Helical" evidence="6">
    <location>
        <begin position="289"/>
        <end position="308"/>
    </location>
</feature>
<evidence type="ECO:0000256" key="4">
    <source>
        <dbReference type="ARBA" id="ARBA00022989"/>
    </source>
</evidence>
<dbReference type="OrthoDB" id="9793966at2"/>
<comment type="subcellular location">
    <subcellularLocation>
        <location evidence="1">Cell membrane</location>
        <topology evidence="1">Multi-pass membrane protein</topology>
    </subcellularLocation>
</comment>
<proteinExistence type="predicted"/>
<evidence type="ECO:0000313" key="9">
    <source>
        <dbReference type="Proteomes" id="UP000290106"/>
    </source>
</evidence>
<protein>
    <recommendedName>
        <fullName evidence="7">Type II secretion system protein GspF domain-containing protein</fullName>
    </recommendedName>
</protein>
<feature type="transmembrane region" description="Helical" evidence="6">
    <location>
        <begin position="80"/>
        <end position="98"/>
    </location>
</feature>
<dbReference type="Proteomes" id="UP000290106">
    <property type="component" value="Unassembled WGS sequence"/>
</dbReference>
<evidence type="ECO:0000256" key="6">
    <source>
        <dbReference type="SAM" id="Phobius"/>
    </source>
</evidence>